<organism evidence="1 2">
    <name type="scientific">Penicillium angulare</name>
    <dbReference type="NCBI Taxonomy" id="116970"/>
    <lineage>
        <taxon>Eukaryota</taxon>
        <taxon>Fungi</taxon>
        <taxon>Dikarya</taxon>
        <taxon>Ascomycota</taxon>
        <taxon>Pezizomycotina</taxon>
        <taxon>Eurotiomycetes</taxon>
        <taxon>Eurotiomycetidae</taxon>
        <taxon>Eurotiales</taxon>
        <taxon>Aspergillaceae</taxon>
        <taxon>Penicillium</taxon>
    </lineage>
</organism>
<name>A0A9W9F4J8_9EURO</name>
<proteinExistence type="predicted"/>
<reference evidence="1" key="2">
    <citation type="journal article" date="2023" name="IMA Fungus">
        <title>Comparative genomic study of the Penicillium genus elucidates a diverse pangenome and 15 lateral gene transfer events.</title>
        <authorList>
            <person name="Petersen C."/>
            <person name="Sorensen T."/>
            <person name="Nielsen M.R."/>
            <person name="Sondergaard T.E."/>
            <person name="Sorensen J.L."/>
            <person name="Fitzpatrick D.A."/>
            <person name="Frisvad J.C."/>
            <person name="Nielsen K.L."/>
        </authorList>
    </citation>
    <scope>NUCLEOTIDE SEQUENCE</scope>
    <source>
        <strain evidence="1">IBT 30069</strain>
    </source>
</reference>
<evidence type="ECO:0000313" key="1">
    <source>
        <dbReference type="EMBL" id="KAJ5093370.1"/>
    </source>
</evidence>
<gene>
    <name evidence="1" type="ORF">N7456_009231</name>
</gene>
<keyword evidence="2" id="KW-1185">Reference proteome</keyword>
<evidence type="ECO:0000313" key="2">
    <source>
        <dbReference type="Proteomes" id="UP001149165"/>
    </source>
</evidence>
<protein>
    <submittedName>
        <fullName evidence="1">Uncharacterized protein</fullName>
    </submittedName>
</protein>
<dbReference type="AlphaFoldDB" id="A0A9W9F4J8"/>
<sequence>MPIDTSPRMLCGVDIESEQIFGFKRSALSSQLQNFHLPSTSSHSSRLIYTIHEFHDRLLRSMGSTNAMKPHEAPRQSMVPIWDRGNPSAAHTALARVFTYR</sequence>
<dbReference type="EMBL" id="JAPQKH010000006">
    <property type="protein sequence ID" value="KAJ5093370.1"/>
    <property type="molecule type" value="Genomic_DNA"/>
</dbReference>
<accession>A0A9W9F4J8</accession>
<reference evidence="1" key="1">
    <citation type="submission" date="2022-11" db="EMBL/GenBank/DDBJ databases">
        <authorList>
            <person name="Petersen C."/>
        </authorList>
    </citation>
    <scope>NUCLEOTIDE SEQUENCE</scope>
    <source>
        <strain evidence="1">IBT 30069</strain>
    </source>
</reference>
<dbReference type="Proteomes" id="UP001149165">
    <property type="component" value="Unassembled WGS sequence"/>
</dbReference>
<comment type="caution">
    <text evidence="1">The sequence shown here is derived from an EMBL/GenBank/DDBJ whole genome shotgun (WGS) entry which is preliminary data.</text>
</comment>